<dbReference type="Pfam" id="PF00069">
    <property type="entry name" value="Pkinase"/>
    <property type="match status" value="1"/>
</dbReference>
<feature type="region of interest" description="Disordered" evidence="11">
    <location>
        <begin position="370"/>
        <end position="417"/>
    </location>
</feature>
<dbReference type="GO" id="GO:0004674">
    <property type="term" value="F:protein serine/threonine kinase activity"/>
    <property type="evidence" value="ECO:0007669"/>
    <property type="project" value="UniProtKB-KW"/>
</dbReference>
<keyword evidence="8" id="KW-0067">ATP-binding</keyword>
<keyword evidence="4" id="KW-0723">Serine/threonine-protein kinase</keyword>
<evidence type="ECO:0000256" key="9">
    <source>
        <dbReference type="ARBA" id="ARBA00023136"/>
    </source>
</evidence>
<dbReference type="GO" id="GO:0090404">
    <property type="term" value="C:pollen tube tip"/>
    <property type="evidence" value="ECO:0007669"/>
    <property type="project" value="UniProtKB-ARBA"/>
</dbReference>
<dbReference type="Gene3D" id="3.30.200.20">
    <property type="entry name" value="Phosphorylase Kinase, domain 1"/>
    <property type="match status" value="1"/>
</dbReference>
<evidence type="ECO:0000256" key="11">
    <source>
        <dbReference type="SAM" id="MobiDB-lite"/>
    </source>
</evidence>
<evidence type="ECO:0000313" key="14">
    <source>
        <dbReference type="Proteomes" id="UP000077755"/>
    </source>
</evidence>
<reference evidence="13" key="2">
    <citation type="submission" date="2022-03" db="EMBL/GenBank/DDBJ databases">
        <title>Draft title - Genomic analysis of global carrot germplasm unveils the trajectory of domestication and the origin of high carotenoid orange carrot.</title>
        <authorList>
            <person name="Iorizzo M."/>
            <person name="Ellison S."/>
            <person name="Senalik D."/>
            <person name="Macko-Podgorni A."/>
            <person name="Grzebelus D."/>
            <person name="Bostan H."/>
            <person name="Rolling W."/>
            <person name="Curaba J."/>
            <person name="Simon P."/>
        </authorList>
    </citation>
    <scope>NUCLEOTIDE SEQUENCE</scope>
    <source>
        <tissue evidence="13">Leaf</tissue>
    </source>
</reference>
<name>A0AAF0WYX6_DAUCS</name>
<evidence type="ECO:0000256" key="8">
    <source>
        <dbReference type="ARBA" id="ARBA00022840"/>
    </source>
</evidence>
<dbReference type="SMART" id="SM00220">
    <property type="entry name" value="S_TKc"/>
    <property type="match status" value="1"/>
</dbReference>
<keyword evidence="5" id="KW-0808">Transferase</keyword>
<evidence type="ECO:0000256" key="1">
    <source>
        <dbReference type="ARBA" id="ARBA00004193"/>
    </source>
</evidence>
<dbReference type="PANTHER" id="PTHR47985">
    <property type="entry name" value="OS07G0668900 PROTEIN"/>
    <property type="match status" value="1"/>
</dbReference>
<proteinExistence type="inferred from homology"/>
<evidence type="ECO:0000256" key="6">
    <source>
        <dbReference type="ARBA" id="ARBA00022741"/>
    </source>
</evidence>
<keyword evidence="10" id="KW-0449">Lipoprotein</keyword>
<evidence type="ECO:0000259" key="12">
    <source>
        <dbReference type="PROSITE" id="PS50011"/>
    </source>
</evidence>
<dbReference type="InterPro" id="IPR011009">
    <property type="entry name" value="Kinase-like_dom_sf"/>
</dbReference>
<dbReference type="GO" id="GO:0005886">
    <property type="term" value="C:plasma membrane"/>
    <property type="evidence" value="ECO:0007669"/>
    <property type="project" value="UniProtKB-SubCell"/>
</dbReference>
<evidence type="ECO:0000256" key="7">
    <source>
        <dbReference type="ARBA" id="ARBA00022777"/>
    </source>
</evidence>
<evidence type="ECO:0000256" key="10">
    <source>
        <dbReference type="ARBA" id="ARBA00023288"/>
    </source>
</evidence>
<comment type="similarity">
    <text evidence="2">Belongs to the protein kinase superfamily. Ser/Thr protein kinase family.</text>
</comment>
<dbReference type="GO" id="GO:0010183">
    <property type="term" value="P:pollen tube guidance"/>
    <property type="evidence" value="ECO:0007669"/>
    <property type="project" value="UniProtKB-ARBA"/>
</dbReference>
<sequence>MIESVVFCPCFGRKRGLKLKSQDQEDDVNDDVTVESPQYSPGLEIKQKINSEPDLELSIVENDIKAKSDAQIFTFRELATATKNFRNESIVGEGGFGPVYRGKLEKSGQVVAIKKLNEKGVQGDKEFLVEILMLSLLRHPNLVNLIGYCAEGDQRLVVYEFLPLGSLDSHLHDLEPDMEPLNWDTRMRIAYGAAKGLDYLHNDAKPQVIYRDLKSSNILLGEEYHPKLSDFGLAKFGPCDGNTHVSTRVMGTHGYCAPEYGISGKLTKRSDVFSFGVVLLEIITGRKALDTTQPRERQLIVQWALPLLRDRRDFVKLADPRLKGQFPRSSVRRAVEVALMCVQEESRARPGMREVVQALDYLLCKKYEHEGSRTNSPGSDGLRTAESEPQRNMKTVGSVKSSEDVEAEKLNKERERQRAVAEAKMWGETWREKRQQYVENQFDLSSR</sequence>
<evidence type="ECO:0000256" key="5">
    <source>
        <dbReference type="ARBA" id="ARBA00022679"/>
    </source>
</evidence>
<dbReference type="FunFam" id="1.10.510.10:FF:000032">
    <property type="entry name" value="Serine/threonine-protein kinase PBS1"/>
    <property type="match status" value="1"/>
</dbReference>
<feature type="domain" description="Protein kinase" evidence="12">
    <location>
        <begin position="85"/>
        <end position="362"/>
    </location>
</feature>
<dbReference type="AlphaFoldDB" id="A0AAF0WYX6"/>
<keyword evidence="3" id="KW-1003">Cell membrane</keyword>
<evidence type="ECO:0000256" key="3">
    <source>
        <dbReference type="ARBA" id="ARBA00022475"/>
    </source>
</evidence>
<reference evidence="13" key="1">
    <citation type="journal article" date="2016" name="Nat. Genet.">
        <title>A high-quality carrot genome assembly provides new insights into carotenoid accumulation and asterid genome evolution.</title>
        <authorList>
            <person name="Iorizzo M."/>
            <person name="Ellison S."/>
            <person name="Senalik D."/>
            <person name="Zeng P."/>
            <person name="Satapoomin P."/>
            <person name="Huang J."/>
            <person name="Bowman M."/>
            <person name="Iovene M."/>
            <person name="Sanseverino W."/>
            <person name="Cavagnaro P."/>
            <person name="Yildiz M."/>
            <person name="Macko-Podgorni A."/>
            <person name="Moranska E."/>
            <person name="Grzebelus E."/>
            <person name="Grzebelus D."/>
            <person name="Ashrafi H."/>
            <person name="Zheng Z."/>
            <person name="Cheng S."/>
            <person name="Spooner D."/>
            <person name="Van Deynze A."/>
            <person name="Simon P."/>
        </authorList>
    </citation>
    <scope>NUCLEOTIDE SEQUENCE</scope>
    <source>
        <tissue evidence="13">Leaf</tissue>
    </source>
</reference>
<gene>
    <name evidence="13" type="ORF">DCAR_0416437</name>
</gene>
<evidence type="ECO:0000256" key="4">
    <source>
        <dbReference type="ARBA" id="ARBA00022527"/>
    </source>
</evidence>
<keyword evidence="7" id="KW-0418">Kinase</keyword>
<evidence type="ECO:0000256" key="2">
    <source>
        <dbReference type="ARBA" id="ARBA00008684"/>
    </source>
</evidence>
<dbReference type="InterPro" id="IPR008271">
    <property type="entry name" value="Ser/Thr_kinase_AS"/>
</dbReference>
<dbReference type="SUPFAM" id="SSF56112">
    <property type="entry name" value="Protein kinase-like (PK-like)"/>
    <property type="match status" value="1"/>
</dbReference>
<organism evidence="13 14">
    <name type="scientific">Daucus carota subsp. sativus</name>
    <name type="common">Carrot</name>
    <dbReference type="NCBI Taxonomy" id="79200"/>
    <lineage>
        <taxon>Eukaryota</taxon>
        <taxon>Viridiplantae</taxon>
        <taxon>Streptophyta</taxon>
        <taxon>Embryophyta</taxon>
        <taxon>Tracheophyta</taxon>
        <taxon>Spermatophyta</taxon>
        <taxon>Magnoliopsida</taxon>
        <taxon>eudicotyledons</taxon>
        <taxon>Gunneridae</taxon>
        <taxon>Pentapetalae</taxon>
        <taxon>asterids</taxon>
        <taxon>campanulids</taxon>
        <taxon>Apiales</taxon>
        <taxon>Apiaceae</taxon>
        <taxon>Apioideae</taxon>
        <taxon>Scandiceae</taxon>
        <taxon>Daucinae</taxon>
        <taxon>Daucus</taxon>
        <taxon>Daucus sect. Daucus</taxon>
    </lineage>
</organism>
<accession>A0AAF0WYX6</accession>
<keyword evidence="6" id="KW-0547">Nucleotide-binding</keyword>
<protein>
    <recommendedName>
        <fullName evidence="12">Protein kinase domain-containing protein</fullName>
    </recommendedName>
</protein>
<dbReference type="FunFam" id="3.30.200.20:FF:000266">
    <property type="entry name" value="probable serine/threonine-protein kinase RLCKVII"/>
    <property type="match status" value="1"/>
</dbReference>
<dbReference type="PROSITE" id="PS00108">
    <property type="entry name" value="PROTEIN_KINASE_ST"/>
    <property type="match status" value="1"/>
</dbReference>
<dbReference type="GO" id="GO:0005524">
    <property type="term" value="F:ATP binding"/>
    <property type="evidence" value="ECO:0007669"/>
    <property type="project" value="UniProtKB-KW"/>
</dbReference>
<dbReference type="Gene3D" id="1.10.510.10">
    <property type="entry name" value="Transferase(Phosphotransferase) domain 1"/>
    <property type="match status" value="1"/>
</dbReference>
<keyword evidence="9" id="KW-0472">Membrane</keyword>
<keyword evidence="14" id="KW-1185">Reference proteome</keyword>
<dbReference type="PANTHER" id="PTHR47985:SF4">
    <property type="entry name" value="SERINE_THREONINE-PROTEIN KINASE PBL27"/>
    <property type="match status" value="1"/>
</dbReference>
<dbReference type="CDD" id="cd14066">
    <property type="entry name" value="STKc_IRAK"/>
    <property type="match status" value="1"/>
</dbReference>
<dbReference type="PROSITE" id="PS50011">
    <property type="entry name" value="PROTEIN_KINASE_DOM"/>
    <property type="match status" value="1"/>
</dbReference>
<evidence type="ECO:0000313" key="13">
    <source>
        <dbReference type="EMBL" id="WOG97098.1"/>
    </source>
</evidence>
<dbReference type="Proteomes" id="UP000077755">
    <property type="component" value="Chromosome 4"/>
</dbReference>
<feature type="compositionally biased region" description="Basic and acidic residues" evidence="11">
    <location>
        <begin position="401"/>
        <end position="417"/>
    </location>
</feature>
<dbReference type="InterPro" id="IPR000719">
    <property type="entry name" value="Prot_kinase_dom"/>
</dbReference>
<dbReference type="EMBL" id="CP093346">
    <property type="protein sequence ID" value="WOG97098.1"/>
    <property type="molecule type" value="Genomic_DNA"/>
</dbReference>
<comment type="subcellular location">
    <subcellularLocation>
        <location evidence="1">Cell membrane</location>
        <topology evidence="1">Lipid-anchor</topology>
    </subcellularLocation>
</comment>